<dbReference type="OMA" id="GRHFWAQ"/>
<feature type="domain" description="UDENN" evidence="1">
    <location>
        <begin position="1"/>
        <end position="375"/>
    </location>
</feature>
<gene>
    <name evidence="2" type="ORF">NEOLI_001786</name>
</gene>
<proteinExistence type="predicted"/>
<dbReference type="InterPro" id="IPR052809">
    <property type="entry name" value="Actin_polarity_regulatory"/>
</dbReference>
<organism evidence="2 3">
    <name type="scientific">Neolecta irregularis (strain DAH-3)</name>
    <dbReference type="NCBI Taxonomy" id="1198029"/>
    <lineage>
        <taxon>Eukaryota</taxon>
        <taxon>Fungi</taxon>
        <taxon>Dikarya</taxon>
        <taxon>Ascomycota</taxon>
        <taxon>Taphrinomycotina</taxon>
        <taxon>Neolectales</taxon>
        <taxon>Neolectaceae</taxon>
        <taxon>Neolecta</taxon>
    </lineage>
</organism>
<dbReference type="AlphaFoldDB" id="A0A1U7LH49"/>
<reference evidence="2 3" key="1">
    <citation type="submission" date="2016-04" db="EMBL/GenBank/DDBJ databases">
        <title>Evolutionary innovation and constraint leading to complex multicellularity in the Ascomycota.</title>
        <authorList>
            <person name="Cisse O."/>
            <person name="Nguyen A."/>
            <person name="Hewitt D.A."/>
            <person name="Jedd G."/>
            <person name="Stajich J.E."/>
        </authorList>
    </citation>
    <scope>NUCLEOTIDE SEQUENCE [LARGE SCALE GENOMIC DNA]</scope>
    <source>
        <strain evidence="2 3">DAH-3</strain>
    </source>
</reference>
<dbReference type="EMBL" id="LXFE01004042">
    <property type="protein sequence ID" value="OLL21974.1"/>
    <property type="molecule type" value="Genomic_DNA"/>
</dbReference>
<dbReference type="InterPro" id="IPR037516">
    <property type="entry name" value="Tripartite_DENN"/>
</dbReference>
<dbReference type="OrthoDB" id="66409at2759"/>
<accession>A0A1U7LH49</accession>
<dbReference type="Proteomes" id="UP000186594">
    <property type="component" value="Unassembled WGS sequence"/>
</dbReference>
<dbReference type="Pfam" id="PF08616">
    <property type="entry name" value="SPA"/>
    <property type="match status" value="1"/>
</dbReference>
<sequence length="522" mass="59109">MAICTRHSFLHIYKPVLLLALEEYFRAPHVQTLADLYTAVNSMNVDHIPTLSPWEQLILLMSDNKDMFRERSYIQPLHRNDLTDDRATLFPIGGQTTPVNDIFPKDTHEYETKVVYNGINVPIRVPVATAPGVVGDCSVITLINTFSKAHLANPLPFPYHPYLTSSGPSTHPIIVLLNALLTEQRVMFLGHGLPSGVVANHVLAACALASGCTGLLRGFTERTFPYTDLSKVDSLLCLPGFIAGVTNPTFENHPSWWDVLCNIETGRIKISPEIEMPTQLDKMNRYFPNGTPSSDLLRMDTLDNAFMDEIYTMIQSHSGESAVRARWRDWILRFIQMASAYEELAYGSSAVLHTDTTNFVIPGQGWVWSDDNTKLRDLTVNMMRFEGWKKTASYRFRILDTVALCKRPISVCDVDHHFERLRRLKEIPASEVSQFFFTLRDNVTEIEQLNELLCSLPQHKGGLSPLALGLFHPDFNVRQAVVDILERLERHIAGRHFINAMNRFQKLALIRLKQEKGPPIVG</sequence>
<comment type="caution">
    <text evidence="2">The sequence shown here is derived from an EMBL/GenBank/DDBJ whole genome shotgun (WGS) entry which is preliminary data.</text>
</comment>
<dbReference type="STRING" id="1198029.A0A1U7LH49"/>
<dbReference type="PANTHER" id="PTHR28245">
    <property type="entry name" value="ARF3-INTERACTING PROTEIN 1"/>
    <property type="match status" value="1"/>
</dbReference>
<dbReference type="PROSITE" id="PS50211">
    <property type="entry name" value="DENN"/>
    <property type="match status" value="1"/>
</dbReference>
<dbReference type="PANTHER" id="PTHR28245:SF1">
    <property type="entry name" value="ARF3-INTERACTING PROTEIN 1"/>
    <property type="match status" value="1"/>
</dbReference>
<evidence type="ECO:0000313" key="3">
    <source>
        <dbReference type="Proteomes" id="UP000186594"/>
    </source>
</evidence>
<dbReference type="GO" id="GO:0051666">
    <property type="term" value="P:actin cortical patch localization"/>
    <property type="evidence" value="ECO:0007669"/>
    <property type="project" value="TreeGrafter"/>
</dbReference>
<evidence type="ECO:0000313" key="2">
    <source>
        <dbReference type="EMBL" id="OLL21974.1"/>
    </source>
</evidence>
<dbReference type="GO" id="GO:0005886">
    <property type="term" value="C:plasma membrane"/>
    <property type="evidence" value="ECO:0007669"/>
    <property type="project" value="TreeGrafter"/>
</dbReference>
<keyword evidence="3" id="KW-1185">Reference proteome</keyword>
<protein>
    <submittedName>
        <fullName evidence="2">Protein mesA</fullName>
    </submittedName>
</protein>
<name>A0A1U7LH49_NEOID</name>
<evidence type="ECO:0000259" key="1">
    <source>
        <dbReference type="PROSITE" id="PS50211"/>
    </source>
</evidence>